<dbReference type="RefSeq" id="WP_284310056.1">
    <property type="nucleotide sequence ID" value="NZ_BSPC01000005.1"/>
</dbReference>
<sequence length="441" mass="46904">MNPSFAADLMERAREKGPVTIGLVGAGQMGTDLIVQIALMQGLRVGAVAVRTRPQNAIAAALSAGHRLDELVEVSNASAIDRAIETGRIAITTDLEALASAGRIEVIIDATGHPESGAIVAQAAIRHGKHIVMLNVEADITIGRHFKAEAEKAGVIYTGAAGDEPAAAVELVAFARALGMTVVAAGKGKNNALNFDAVPDDYVEEATARDMNPRVLVEFVDGSKTMVEMVALANATGLEPDKPGMHGPRASKEELAEVLVPTSHGGVLSRRGCVDYTIGRGVAPGVFCVVEPNHPRVLERMTDLHVGKGPFFTLHRPYHLTSLETPLTAACAVLYGTADLQPLDHPVAETAAVAKRDLTPGMVLGRIGEYDYRGWSMRWADARRDRLLPLGLAERARVTKPIKKGGLLSHDNCAVDESLTIVKLRRQLDLADQRFLSADAA</sequence>
<feature type="domain" description="Aspartate/homoserine dehydrogenase NAD-binding" evidence="1">
    <location>
        <begin position="25"/>
        <end position="155"/>
    </location>
</feature>
<evidence type="ECO:0000259" key="1">
    <source>
        <dbReference type="Pfam" id="PF03447"/>
    </source>
</evidence>
<dbReference type="Gene3D" id="3.40.50.720">
    <property type="entry name" value="NAD(P)-binding Rossmann-like Domain"/>
    <property type="match status" value="1"/>
</dbReference>
<dbReference type="SUPFAM" id="SSF51735">
    <property type="entry name" value="NAD(P)-binding Rossmann-fold domains"/>
    <property type="match status" value="1"/>
</dbReference>
<feature type="domain" description="Oxidoreductase DRL-like catalytic" evidence="2">
    <location>
        <begin position="162"/>
        <end position="325"/>
    </location>
</feature>
<evidence type="ECO:0000259" key="2">
    <source>
        <dbReference type="Pfam" id="PF21135"/>
    </source>
</evidence>
<dbReference type="EMBL" id="BSPC01000005">
    <property type="protein sequence ID" value="GLS17229.1"/>
    <property type="molecule type" value="Genomic_DNA"/>
</dbReference>
<dbReference type="InterPro" id="IPR005106">
    <property type="entry name" value="Asp/hSer_DH_NAD-bd"/>
</dbReference>
<name>A0ABQ6CAK7_9HYPH</name>
<organism evidence="3 4">
    <name type="scientific">Labrys miyagiensis</name>
    <dbReference type="NCBI Taxonomy" id="346912"/>
    <lineage>
        <taxon>Bacteria</taxon>
        <taxon>Pseudomonadati</taxon>
        <taxon>Pseudomonadota</taxon>
        <taxon>Alphaproteobacteria</taxon>
        <taxon>Hyphomicrobiales</taxon>
        <taxon>Xanthobacteraceae</taxon>
        <taxon>Labrys</taxon>
    </lineage>
</organism>
<dbReference type="Pfam" id="PF03447">
    <property type="entry name" value="NAD_binding_3"/>
    <property type="match status" value="1"/>
</dbReference>
<dbReference type="CDD" id="cd11616">
    <property type="entry name" value="SAF_DH_OX_like"/>
    <property type="match status" value="1"/>
</dbReference>
<proteinExistence type="predicted"/>
<dbReference type="Pfam" id="PF21135">
    <property type="entry name" value="DRL_cat"/>
    <property type="match status" value="1"/>
</dbReference>
<dbReference type="InterPro" id="IPR048423">
    <property type="entry name" value="DRL_cat"/>
</dbReference>
<gene>
    <name evidence="3" type="ORF">GCM10007874_02440</name>
</gene>
<evidence type="ECO:0000313" key="3">
    <source>
        <dbReference type="EMBL" id="GLS17229.1"/>
    </source>
</evidence>
<comment type="caution">
    <text evidence="3">The sequence shown here is derived from an EMBL/GenBank/DDBJ whole genome shotgun (WGS) entry which is preliminary data.</text>
</comment>
<reference evidence="4" key="1">
    <citation type="journal article" date="2019" name="Int. J. Syst. Evol. Microbiol.">
        <title>The Global Catalogue of Microorganisms (GCM) 10K type strain sequencing project: providing services to taxonomists for standard genome sequencing and annotation.</title>
        <authorList>
            <consortium name="The Broad Institute Genomics Platform"/>
            <consortium name="The Broad Institute Genome Sequencing Center for Infectious Disease"/>
            <person name="Wu L."/>
            <person name="Ma J."/>
        </authorList>
    </citation>
    <scope>NUCLEOTIDE SEQUENCE [LARGE SCALE GENOMIC DNA]</scope>
    <source>
        <strain evidence="4">NBRC 101365</strain>
    </source>
</reference>
<accession>A0ABQ6CAK7</accession>
<dbReference type="PANTHER" id="PTHR37850">
    <property type="entry name" value="STRU PROTEIN"/>
    <property type="match status" value="1"/>
</dbReference>
<dbReference type="PANTHER" id="PTHR37850:SF2">
    <property type="entry name" value="SAF DOMAIN PROTEIN"/>
    <property type="match status" value="1"/>
</dbReference>
<protein>
    <submittedName>
        <fullName evidence="3">Homoserine dehydrogenase</fullName>
    </submittedName>
</protein>
<dbReference type="Proteomes" id="UP001156882">
    <property type="component" value="Unassembled WGS sequence"/>
</dbReference>
<keyword evidence="4" id="KW-1185">Reference proteome</keyword>
<evidence type="ECO:0000313" key="4">
    <source>
        <dbReference type="Proteomes" id="UP001156882"/>
    </source>
</evidence>
<dbReference type="InterPro" id="IPR036291">
    <property type="entry name" value="NAD(P)-bd_dom_sf"/>
</dbReference>